<comment type="caution">
    <text evidence="1">The sequence shown here is derived from an EMBL/GenBank/DDBJ whole genome shotgun (WGS) entry which is preliminary data.</text>
</comment>
<dbReference type="EMBL" id="PIPM01000004">
    <property type="protein sequence ID" value="RUO34174.1"/>
    <property type="molecule type" value="Genomic_DNA"/>
</dbReference>
<dbReference type="RefSeq" id="WP_126776591.1">
    <property type="nucleotide sequence ID" value="NZ_PIPM01000004.1"/>
</dbReference>
<organism evidence="1 2">
    <name type="scientific">Aliidiomarina sanyensis</name>
    <dbReference type="NCBI Taxonomy" id="1249555"/>
    <lineage>
        <taxon>Bacteria</taxon>
        <taxon>Pseudomonadati</taxon>
        <taxon>Pseudomonadota</taxon>
        <taxon>Gammaproteobacteria</taxon>
        <taxon>Alteromonadales</taxon>
        <taxon>Idiomarinaceae</taxon>
        <taxon>Aliidiomarina</taxon>
    </lineage>
</organism>
<dbReference type="AlphaFoldDB" id="A0A432WK75"/>
<protein>
    <submittedName>
        <fullName evidence="1">YkgJ family cysteine cluster protein</fullName>
    </submittedName>
</protein>
<evidence type="ECO:0000313" key="1">
    <source>
        <dbReference type="EMBL" id="RUO34174.1"/>
    </source>
</evidence>
<dbReference type="Proteomes" id="UP000288405">
    <property type="component" value="Unassembled WGS sequence"/>
</dbReference>
<gene>
    <name evidence="1" type="ORF">CWE11_05450</name>
</gene>
<dbReference type="Pfam" id="PF03692">
    <property type="entry name" value="CxxCxxCC"/>
    <property type="match status" value="1"/>
</dbReference>
<name>A0A432WK75_9GAMM</name>
<proteinExistence type="predicted"/>
<dbReference type="OrthoDB" id="71604at2"/>
<accession>A0A432WK75</accession>
<evidence type="ECO:0000313" key="2">
    <source>
        <dbReference type="Proteomes" id="UP000288405"/>
    </source>
</evidence>
<keyword evidence="2" id="KW-1185">Reference proteome</keyword>
<reference evidence="1 2" key="1">
    <citation type="journal article" date="2011" name="Front. Microbiol.">
        <title>Genomic signatures of strain selection and enhancement in Bacillus atrophaeus var. globigii, a historical biowarfare simulant.</title>
        <authorList>
            <person name="Gibbons H.S."/>
            <person name="Broomall S.M."/>
            <person name="McNew L.A."/>
            <person name="Daligault H."/>
            <person name="Chapman C."/>
            <person name="Bruce D."/>
            <person name="Karavis M."/>
            <person name="Krepps M."/>
            <person name="McGregor P.A."/>
            <person name="Hong C."/>
            <person name="Park K.H."/>
            <person name="Akmal A."/>
            <person name="Feldman A."/>
            <person name="Lin J.S."/>
            <person name="Chang W.E."/>
            <person name="Higgs B.W."/>
            <person name="Demirev P."/>
            <person name="Lindquist J."/>
            <person name="Liem A."/>
            <person name="Fochler E."/>
            <person name="Read T.D."/>
            <person name="Tapia R."/>
            <person name="Johnson S."/>
            <person name="Bishop-Lilly K.A."/>
            <person name="Detter C."/>
            <person name="Han C."/>
            <person name="Sozhamannan S."/>
            <person name="Rosenzweig C.N."/>
            <person name="Skowronski E.W."/>
        </authorList>
    </citation>
    <scope>NUCLEOTIDE SEQUENCE [LARGE SCALE GENOMIC DNA]</scope>
    <source>
        <strain evidence="1 2">GYP-17</strain>
    </source>
</reference>
<sequence>MSSFNPCVTCGACCASFRVSFYWAEGDDAPQGFVPHQLTEQVNSFYRCMQGTNNSAPRCTALQGEIGAAVGCSIYANRPTPCREFDANVDGSNPRCDQARARWGLGPLIPVQEVA</sequence>
<dbReference type="InterPro" id="IPR005358">
    <property type="entry name" value="Puta_zinc/iron-chelating_dom"/>
</dbReference>